<dbReference type="PANTHER" id="PTHR43390:SF1">
    <property type="entry name" value="CHLOROPLAST PROCESSING PEPTIDASE"/>
    <property type="match status" value="1"/>
</dbReference>
<dbReference type="GO" id="GO:0006465">
    <property type="term" value="P:signal peptide processing"/>
    <property type="evidence" value="ECO:0007669"/>
    <property type="project" value="InterPro"/>
</dbReference>
<dbReference type="PRINTS" id="PR00727">
    <property type="entry name" value="LEADERPTASE"/>
</dbReference>
<dbReference type="InterPro" id="IPR000223">
    <property type="entry name" value="Pept_S26A_signal_pept_1"/>
</dbReference>
<keyword evidence="4" id="KW-0378">Hydrolase</keyword>
<dbReference type="PROSITE" id="PS00761">
    <property type="entry name" value="SPASE_I_3"/>
    <property type="match status" value="1"/>
</dbReference>
<evidence type="ECO:0000256" key="3">
    <source>
        <dbReference type="ARBA" id="ARBA00013208"/>
    </source>
</evidence>
<dbReference type="Pfam" id="PF10502">
    <property type="entry name" value="Peptidase_S26"/>
    <property type="match status" value="1"/>
</dbReference>
<reference evidence="6" key="1">
    <citation type="journal article" date="2014" name="Front. Microbiol.">
        <title>High frequency of phylogenetically diverse reductive dehalogenase-homologous genes in deep subseafloor sedimentary metagenomes.</title>
        <authorList>
            <person name="Kawai M."/>
            <person name="Futagami T."/>
            <person name="Toyoda A."/>
            <person name="Takaki Y."/>
            <person name="Nishi S."/>
            <person name="Hori S."/>
            <person name="Arai W."/>
            <person name="Tsubouchi T."/>
            <person name="Morono Y."/>
            <person name="Uchiyama I."/>
            <person name="Ito T."/>
            <person name="Fujiyama A."/>
            <person name="Inagaki F."/>
            <person name="Takami H."/>
        </authorList>
    </citation>
    <scope>NUCLEOTIDE SEQUENCE</scope>
    <source>
        <strain evidence="6">Expedition CK06-06</strain>
    </source>
</reference>
<dbReference type="GO" id="GO:0004252">
    <property type="term" value="F:serine-type endopeptidase activity"/>
    <property type="evidence" value="ECO:0007669"/>
    <property type="project" value="InterPro"/>
</dbReference>
<dbReference type="AlphaFoldDB" id="X0XZ56"/>
<dbReference type="PANTHER" id="PTHR43390">
    <property type="entry name" value="SIGNAL PEPTIDASE I"/>
    <property type="match status" value="1"/>
</dbReference>
<dbReference type="Gene3D" id="2.10.109.10">
    <property type="entry name" value="Umud Fragment, subunit A"/>
    <property type="match status" value="1"/>
</dbReference>
<dbReference type="EC" id="3.4.21.89" evidence="3"/>
<dbReference type="EMBL" id="BARS01043855">
    <property type="protein sequence ID" value="GAG29971.1"/>
    <property type="molecule type" value="Genomic_DNA"/>
</dbReference>
<comment type="caution">
    <text evidence="6">The sequence shown here is derived from an EMBL/GenBank/DDBJ whole genome shotgun (WGS) entry which is preliminary data.</text>
</comment>
<evidence type="ECO:0000259" key="5">
    <source>
        <dbReference type="Pfam" id="PF10502"/>
    </source>
</evidence>
<dbReference type="NCBIfam" id="TIGR02227">
    <property type="entry name" value="sigpep_I_bact"/>
    <property type="match status" value="1"/>
</dbReference>
<feature type="non-terminal residue" evidence="6">
    <location>
        <position position="1"/>
    </location>
</feature>
<accession>X0XZ56</accession>
<dbReference type="GO" id="GO:0016020">
    <property type="term" value="C:membrane"/>
    <property type="evidence" value="ECO:0007669"/>
    <property type="project" value="InterPro"/>
</dbReference>
<protein>
    <recommendedName>
        <fullName evidence="3">signal peptidase I</fullName>
        <ecNumber evidence="3">3.4.21.89</ecNumber>
    </recommendedName>
</protein>
<dbReference type="InterPro" id="IPR019758">
    <property type="entry name" value="Pept_S26A_signal_pept_1_CS"/>
</dbReference>
<dbReference type="CDD" id="cd06530">
    <property type="entry name" value="S26_SPase_I"/>
    <property type="match status" value="1"/>
</dbReference>
<dbReference type="InterPro" id="IPR019757">
    <property type="entry name" value="Pept_S26A_signal_pept_1_Lys-AS"/>
</dbReference>
<organism evidence="6">
    <name type="scientific">marine sediment metagenome</name>
    <dbReference type="NCBI Taxonomy" id="412755"/>
    <lineage>
        <taxon>unclassified sequences</taxon>
        <taxon>metagenomes</taxon>
        <taxon>ecological metagenomes</taxon>
    </lineage>
</organism>
<evidence type="ECO:0000256" key="1">
    <source>
        <dbReference type="ARBA" id="ARBA00000677"/>
    </source>
</evidence>
<evidence type="ECO:0000256" key="2">
    <source>
        <dbReference type="ARBA" id="ARBA00009370"/>
    </source>
</evidence>
<feature type="domain" description="Peptidase S26" evidence="5">
    <location>
        <begin position="3"/>
        <end position="201"/>
    </location>
</feature>
<comment type="catalytic activity">
    <reaction evidence="1">
        <text>Cleavage of hydrophobic, N-terminal signal or leader sequences from secreted and periplasmic proteins.</text>
        <dbReference type="EC" id="3.4.21.89"/>
    </reaction>
</comment>
<name>X0XZ56_9ZZZZ</name>
<dbReference type="PROSITE" id="PS00760">
    <property type="entry name" value="SPASE_I_2"/>
    <property type="match status" value="1"/>
</dbReference>
<proteinExistence type="inferred from homology"/>
<comment type="similarity">
    <text evidence="2">Belongs to the peptidase S26 family.</text>
</comment>
<dbReference type="SUPFAM" id="SSF51306">
    <property type="entry name" value="LexA/Signal peptidase"/>
    <property type="match status" value="1"/>
</dbReference>
<dbReference type="InterPro" id="IPR019533">
    <property type="entry name" value="Peptidase_S26"/>
</dbReference>
<evidence type="ECO:0000256" key="4">
    <source>
        <dbReference type="ARBA" id="ARBA00022801"/>
    </source>
</evidence>
<evidence type="ECO:0000313" key="6">
    <source>
        <dbReference type="EMBL" id="GAG29971.1"/>
    </source>
</evidence>
<dbReference type="GO" id="GO:0009003">
    <property type="term" value="F:signal peptidase activity"/>
    <property type="evidence" value="ECO:0007669"/>
    <property type="project" value="UniProtKB-EC"/>
</dbReference>
<gene>
    <name evidence="6" type="ORF">S01H1_66332</name>
</gene>
<dbReference type="InterPro" id="IPR036286">
    <property type="entry name" value="LexA/Signal_pep-like_sf"/>
</dbReference>
<sequence>RTWREWVKPLLVVLIVCGSFRSAIADWNDVPTGSMKPTIVEGDRIFVNKLAYGLRVPFTSWQLIERDGPQRGDVVIFFAPEDGLRMVKRVIGLPGDRVELRNNRLYVNGEPAVYERLDDGIIETIPPQSRYRHRFAGELIDGRSHPMMITPPFSARRTHGPVDVPPGAYFVMGDNRDSSRDSRWLGCIPRDRIVGQATGVVFSIDPDRYYMPRWERFLQGLP</sequence>